<organism evidence="3 4">
    <name type="scientific">Gossypium hirsutum</name>
    <name type="common">Upland cotton</name>
    <name type="synonym">Gossypium mexicanum</name>
    <dbReference type="NCBI Taxonomy" id="3635"/>
    <lineage>
        <taxon>Eukaryota</taxon>
        <taxon>Viridiplantae</taxon>
        <taxon>Streptophyta</taxon>
        <taxon>Embryophyta</taxon>
        <taxon>Tracheophyta</taxon>
        <taxon>Spermatophyta</taxon>
        <taxon>Magnoliopsida</taxon>
        <taxon>eudicotyledons</taxon>
        <taxon>Gunneridae</taxon>
        <taxon>Pentapetalae</taxon>
        <taxon>rosids</taxon>
        <taxon>malvids</taxon>
        <taxon>Malvales</taxon>
        <taxon>Malvaceae</taxon>
        <taxon>Malvoideae</taxon>
        <taxon>Gossypium</taxon>
    </lineage>
</organism>
<evidence type="ECO:0000256" key="1">
    <source>
        <dbReference type="SAM" id="MobiDB-lite"/>
    </source>
</evidence>
<protein>
    <recommendedName>
        <fullName evidence="2">Reverse transcriptase Ty1/copia-type domain-containing protein</fullName>
    </recommendedName>
</protein>
<dbReference type="GeneID" id="107895499"/>
<sequence>MRIHGEKIEDVVVIEKILRLITPQFKYVICSIEESKDLDIFSLDELQGSLLVHEKKIVQQDKEEQALKVSRNHVSSPSEGSGGGARGRGRGNRDGDRHHQYNMNNQDSFQGRGNIYDQFSKSKIECYRCYKLEHCQAECRTKLPQDKEKTSKSNFVVQEEEETLLLTVHENADKTKKKSLAFAQNLWKVYKLDVNSAFLHGELREEVYIDQPSGLIKQGNESKIDVRYHFIRNLWNGGVICLVFCNSESQIADILTKPLKQVVFEKLRRMLGVCSSKEAAIDD</sequence>
<evidence type="ECO:0000313" key="4">
    <source>
        <dbReference type="RefSeq" id="XP_016676255.2"/>
    </source>
</evidence>
<reference evidence="3" key="1">
    <citation type="journal article" date="2020" name="Nat. Genet.">
        <title>Genomic diversifications of five Gossypium allopolyploid species and their impact on cotton improvement.</title>
        <authorList>
            <person name="Chen Z.J."/>
            <person name="Sreedasyam A."/>
            <person name="Ando A."/>
            <person name="Song Q."/>
            <person name="De Santiago L.M."/>
            <person name="Hulse-Kemp A.M."/>
            <person name="Ding M."/>
            <person name="Ye W."/>
            <person name="Kirkbride R.C."/>
            <person name="Jenkins J."/>
            <person name="Plott C."/>
            <person name="Lovell J."/>
            <person name="Lin Y.M."/>
            <person name="Vaughn R."/>
            <person name="Liu B."/>
            <person name="Simpson S."/>
            <person name="Scheffler B.E."/>
            <person name="Wen L."/>
            <person name="Saski C.A."/>
            <person name="Grover C.E."/>
            <person name="Hu G."/>
            <person name="Conover J.L."/>
            <person name="Carlson J.W."/>
            <person name="Shu S."/>
            <person name="Boston L.B."/>
            <person name="Williams M."/>
            <person name="Peterson D.G."/>
            <person name="McGee K."/>
            <person name="Jones D.C."/>
            <person name="Wendel J.F."/>
            <person name="Stelly D.M."/>
            <person name="Grimwood J."/>
            <person name="Schmutz J."/>
        </authorList>
    </citation>
    <scope>NUCLEOTIDE SEQUENCE [LARGE SCALE GENOMIC DNA]</scope>
    <source>
        <strain evidence="3">cv. TM-1</strain>
    </source>
</reference>
<dbReference type="InterPro" id="IPR013103">
    <property type="entry name" value="RVT_2"/>
</dbReference>
<evidence type="ECO:0000313" key="3">
    <source>
        <dbReference type="Proteomes" id="UP000818029"/>
    </source>
</evidence>
<dbReference type="Proteomes" id="UP000818029">
    <property type="component" value="Chromosome A10"/>
</dbReference>
<feature type="domain" description="Reverse transcriptase Ty1/copia-type" evidence="2">
    <location>
        <begin position="183"/>
        <end position="224"/>
    </location>
</feature>
<dbReference type="RefSeq" id="XP_016676255.2">
    <property type="nucleotide sequence ID" value="XM_016820766.2"/>
</dbReference>
<name>A0A1U8IDH7_GOSHI</name>
<dbReference type="KEGG" id="ghi:107895499"/>
<dbReference type="Pfam" id="PF07727">
    <property type="entry name" value="RVT_2"/>
    <property type="match status" value="1"/>
</dbReference>
<evidence type="ECO:0000259" key="2">
    <source>
        <dbReference type="Pfam" id="PF07727"/>
    </source>
</evidence>
<accession>A0A1U8IDH7</accession>
<reference evidence="4" key="2">
    <citation type="submission" date="2025-08" db="UniProtKB">
        <authorList>
            <consortium name="RefSeq"/>
        </authorList>
    </citation>
    <scope>IDENTIFICATION</scope>
</reference>
<keyword evidence="3" id="KW-1185">Reference proteome</keyword>
<feature type="region of interest" description="Disordered" evidence="1">
    <location>
        <begin position="62"/>
        <end position="107"/>
    </location>
</feature>
<dbReference type="PaxDb" id="3635-A0A1U8IDH7"/>
<proteinExistence type="predicted"/>
<dbReference type="AlphaFoldDB" id="A0A1U8IDH7"/>
<gene>
    <name evidence="4" type="primary">LOC107895499</name>
</gene>